<dbReference type="EMBL" id="BMLB01000004">
    <property type="protein sequence ID" value="GGK71224.1"/>
    <property type="molecule type" value="Genomic_DNA"/>
</dbReference>
<gene>
    <name evidence="1" type="ORF">GCM10011509_19600</name>
</gene>
<dbReference type="InterPro" id="IPR021466">
    <property type="entry name" value="Put_rhamnosyl_transferase"/>
</dbReference>
<dbReference type="Proteomes" id="UP000662111">
    <property type="component" value="Unassembled WGS sequence"/>
</dbReference>
<evidence type="ECO:0000313" key="2">
    <source>
        <dbReference type="Proteomes" id="UP000662111"/>
    </source>
</evidence>
<dbReference type="Pfam" id="PF11316">
    <property type="entry name" value="Rhamno_transf"/>
    <property type="match status" value="1"/>
</dbReference>
<keyword evidence="2" id="KW-1185">Reference proteome</keyword>
<accession>A0ABQ2F9P5</accession>
<comment type="caution">
    <text evidence="1">The sequence shown here is derived from an EMBL/GenBank/DDBJ whole genome shotgun (WGS) entry which is preliminary data.</text>
</comment>
<organism evidence="1 2">
    <name type="scientific">Ornithinimicrobium pekingense</name>
    <dbReference type="NCBI Taxonomy" id="384677"/>
    <lineage>
        <taxon>Bacteria</taxon>
        <taxon>Bacillati</taxon>
        <taxon>Actinomycetota</taxon>
        <taxon>Actinomycetes</taxon>
        <taxon>Micrococcales</taxon>
        <taxon>Ornithinimicrobiaceae</taxon>
        <taxon>Ornithinimicrobium</taxon>
    </lineage>
</organism>
<evidence type="ECO:0000313" key="1">
    <source>
        <dbReference type="EMBL" id="GGK71224.1"/>
    </source>
</evidence>
<reference evidence="2" key="1">
    <citation type="journal article" date="2019" name="Int. J. Syst. Evol. Microbiol.">
        <title>The Global Catalogue of Microorganisms (GCM) 10K type strain sequencing project: providing services to taxonomists for standard genome sequencing and annotation.</title>
        <authorList>
            <consortium name="The Broad Institute Genomics Platform"/>
            <consortium name="The Broad Institute Genome Sequencing Center for Infectious Disease"/>
            <person name="Wu L."/>
            <person name="Ma J."/>
        </authorList>
    </citation>
    <scope>NUCLEOTIDE SEQUENCE [LARGE SCALE GENOMIC DNA]</scope>
    <source>
        <strain evidence="2">CGMCC 1.5362</strain>
    </source>
</reference>
<protein>
    <recommendedName>
        <fullName evidence="3">Rhamnosyltransferase</fullName>
    </recommendedName>
</protein>
<dbReference type="RefSeq" id="WP_022922547.1">
    <property type="nucleotide sequence ID" value="NZ_BMLB01000004.1"/>
</dbReference>
<evidence type="ECO:0008006" key="3">
    <source>
        <dbReference type="Google" id="ProtNLM"/>
    </source>
</evidence>
<proteinExistence type="predicted"/>
<sequence length="283" mass="31473">MPTVEHVLLTRFNLPSGGVEARIRASDAWLERRVALFARYCAPSVAVQAGPRPRWIVYLDPESPGWLVDALSPYVDTGLFTPLYRAEVPPATLRADLRAVTRGADLLVTTNLDNDDGLAVNFSERVRRAAAASTERRALYLTHGLIKGPEGVYARTDRVNAFCSVVEPARQPVTCWADWHNRLSRHMPVTELGGPPAWLQVIHGTNVSNRVRGRLVSPSPWTHLFPFALDDMPLPRRRLLVHDRLVRAPLRSARDVSRALVRRAAVATLGKEGLQSLRSQVHG</sequence>
<name>A0ABQ2F9P5_9MICO</name>